<evidence type="ECO:0000313" key="3">
    <source>
        <dbReference type="Proteomes" id="UP001169242"/>
    </source>
</evidence>
<dbReference type="Gene3D" id="3.40.630.30">
    <property type="match status" value="1"/>
</dbReference>
<proteinExistence type="predicted"/>
<dbReference type="EMBL" id="JAQIFT010000068">
    <property type="protein sequence ID" value="MDA3733723.1"/>
    <property type="molecule type" value="Genomic_DNA"/>
</dbReference>
<feature type="domain" description="N-acetyltransferase" evidence="1">
    <location>
        <begin position="17"/>
        <end position="183"/>
    </location>
</feature>
<dbReference type="PROSITE" id="PS51186">
    <property type="entry name" value="GNAT"/>
    <property type="match status" value="1"/>
</dbReference>
<evidence type="ECO:0000313" key="2">
    <source>
        <dbReference type="EMBL" id="MDA3733723.1"/>
    </source>
</evidence>
<name>A0AA42DRN5_9FIRM</name>
<organism evidence="2 3">
    <name type="scientific">Holtiella tumoricola</name>
    <dbReference type="NCBI Taxonomy" id="3018743"/>
    <lineage>
        <taxon>Bacteria</taxon>
        <taxon>Bacillati</taxon>
        <taxon>Bacillota</taxon>
        <taxon>Clostridia</taxon>
        <taxon>Lachnospirales</taxon>
        <taxon>Cellulosilyticaceae</taxon>
        <taxon>Holtiella</taxon>
    </lineage>
</organism>
<dbReference type="Pfam" id="PF00583">
    <property type="entry name" value="Acetyltransf_1"/>
    <property type="match status" value="1"/>
</dbReference>
<comment type="caution">
    <text evidence="2">The sequence shown here is derived from an EMBL/GenBank/DDBJ whole genome shotgun (WGS) entry which is preliminary data.</text>
</comment>
<dbReference type="InterPro" id="IPR016181">
    <property type="entry name" value="Acyl_CoA_acyltransferase"/>
</dbReference>
<reference evidence="2" key="1">
    <citation type="journal article" date="2023" name="Int. J. Syst. Evol. Microbiol.">
        <title>&lt;i&gt;Holtiella tumoricola&lt;/i&gt; gen. nov. sp. nov., isolated from a human clinical sample.</title>
        <authorList>
            <person name="Allen-Vercoe E."/>
            <person name="Daigneault M.C."/>
            <person name="Vancuren S.J."/>
            <person name="Cochrane K."/>
            <person name="O'Neal L.L."/>
            <person name="Sankaranarayanan K."/>
            <person name="Lawson P.A."/>
        </authorList>
    </citation>
    <scope>NUCLEOTIDE SEQUENCE</scope>
    <source>
        <strain evidence="2">CC70A</strain>
    </source>
</reference>
<gene>
    <name evidence="2" type="ORF">PBV87_19820</name>
</gene>
<dbReference type="AlphaFoldDB" id="A0AA42DRN5"/>
<accession>A0AA42DRN5</accession>
<dbReference type="InterPro" id="IPR000182">
    <property type="entry name" value="GNAT_dom"/>
</dbReference>
<dbReference type="RefSeq" id="WP_053985374.1">
    <property type="nucleotide sequence ID" value="NZ_JAQIFT010000068.1"/>
</dbReference>
<dbReference type="Proteomes" id="UP001169242">
    <property type="component" value="Unassembled WGS sequence"/>
</dbReference>
<protein>
    <submittedName>
        <fullName evidence="2">GNAT family N-acetyltransferase</fullName>
    </submittedName>
</protein>
<dbReference type="GO" id="GO:0016747">
    <property type="term" value="F:acyltransferase activity, transferring groups other than amino-acyl groups"/>
    <property type="evidence" value="ECO:0007669"/>
    <property type="project" value="InterPro"/>
</dbReference>
<keyword evidence="3" id="KW-1185">Reference proteome</keyword>
<sequence length="183" mass="20785">MNRTLKAIRKDGVAVELTLKTLVLDDIDKILALQNEVLEMLEDKHLYVPSDREEIERNMTMGGIHLGYMTPEDELVAVAIYLKRGYDLHNYGYDLGLEGDDLLKVGQVDTVLVQADYRGNKLQYIMCELLEEVAKEQGTPIICATASPDNTFSVNNFLKLGYEIKVDKLKYGGLRRYVLVKQL</sequence>
<dbReference type="SUPFAM" id="SSF55729">
    <property type="entry name" value="Acyl-CoA N-acyltransferases (Nat)"/>
    <property type="match status" value="1"/>
</dbReference>
<evidence type="ECO:0000259" key="1">
    <source>
        <dbReference type="PROSITE" id="PS51186"/>
    </source>
</evidence>